<dbReference type="InterPro" id="IPR000742">
    <property type="entry name" value="EGF"/>
</dbReference>
<keyword evidence="1 2" id="KW-1015">Disulfide bond</keyword>
<feature type="domain" description="EGF-like" evidence="3">
    <location>
        <begin position="1"/>
        <end position="14"/>
    </location>
</feature>
<evidence type="ECO:0000256" key="2">
    <source>
        <dbReference type="PROSITE-ProRule" id="PRU00076"/>
    </source>
</evidence>
<dbReference type="InterPro" id="IPR002223">
    <property type="entry name" value="Kunitz_BPTI"/>
</dbReference>
<dbReference type="InterPro" id="IPR050098">
    <property type="entry name" value="TFPI/VKTCI-like"/>
</dbReference>
<dbReference type="PROSITE" id="PS50026">
    <property type="entry name" value="EGF_3"/>
    <property type="match status" value="1"/>
</dbReference>
<dbReference type="CDD" id="cd00109">
    <property type="entry name" value="Kunitz-type"/>
    <property type="match status" value="1"/>
</dbReference>
<dbReference type="InterPro" id="IPR036880">
    <property type="entry name" value="Kunitz_BPTI_sf"/>
</dbReference>
<dbReference type="GO" id="GO:0004867">
    <property type="term" value="F:serine-type endopeptidase inhibitor activity"/>
    <property type="evidence" value="ECO:0007669"/>
    <property type="project" value="InterPro"/>
</dbReference>
<comment type="caution">
    <text evidence="5">The sequence shown here is derived from an EMBL/GenBank/DDBJ whole genome shotgun (WGS) entry which is preliminary data.</text>
</comment>
<proteinExistence type="predicted"/>
<dbReference type="PROSITE" id="PS00280">
    <property type="entry name" value="BPTI_KUNITZ_1"/>
    <property type="match status" value="1"/>
</dbReference>
<dbReference type="GO" id="GO:0005615">
    <property type="term" value="C:extracellular space"/>
    <property type="evidence" value="ECO:0007669"/>
    <property type="project" value="TreeGrafter"/>
</dbReference>
<feature type="domain" description="BPTI/Kunitz inhibitor" evidence="4">
    <location>
        <begin position="21"/>
        <end position="71"/>
    </location>
</feature>
<sequence length="75" mass="8327">TCDCLPGNEGRLCQYEVLDPCILPLRTGSCVSRETRWYYNQQTGHCETFVYLGCGGNANSFPTILECQDQCVKGA</sequence>
<dbReference type="InterPro" id="IPR020901">
    <property type="entry name" value="Prtase_inh_Kunz-CS"/>
</dbReference>
<dbReference type="PANTHER" id="PTHR10083">
    <property type="entry name" value="KUNITZ-TYPE PROTEASE INHIBITOR-RELATED"/>
    <property type="match status" value="1"/>
</dbReference>
<accession>A0AAV2IK87</accession>
<evidence type="ECO:0000256" key="1">
    <source>
        <dbReference type="ARBA" id="ARBA00023157"/>
    </source>
</evidence>
<name>A0AAV2IK87_LYMST</name>
<dbReference type="PROSITE" id="PS50279">
    <property type="entry name" value="BPTI_KUNITZ_2"/>
    <property type="match status" value="1"/>
</dbReference>
<dbReference type="Pfam" id="PF00014">
    <property type="entry name" value="Kunitz_BPTI"/>
    <property type="match status" value="1"/>
</dbReference>
<feature type="non-terminal residue" evidence="5">
    <location>
        <position position="1"/>
    </location>
</feature>
<feature type="disulfide bond" evidence="2">
    <location>
        <begin position="4"/>
        <end position="13"/>
    </location>
</feature>
<evidence type="ECO:0000313" key="5">
    <source>
        <dbReference type="EMBL" id="CAL1547502.1"/>
    </source>
</evidence>
<dbReference type="PRINTS" id="PR00759">
    <property type="entry name" value="BASICPTASE"/>
</dbReference>
<keyword evidence="6" id="KW-1185">Reference proteome</keyword>
<dbReference type="Proteomes" id="UP001497497">
    <property type="component" value="Unassembled WGS sequence"/>
</dbReference>
<dbReference type="SMART" id="SM00131">
    <property type="entry name" value="KU"/>
    <property type="match status" value="1"/>
</dbReference>
<dbReference type="EMBL" id="CAXITT010000994">
    <property type="protein sequence ID" value="CAL1547502.1"/>
    <property type="molecule type" value="Genomic_DNA"/>
</dbReference>
<dbReference type="FunFam" id="4.10.410.10:FF:000020">
    <property type="entry name" value="Collagen, type VI, alpha 3"/>
    <property type="match status" value="1"/>
</dbReference>
<protein>
    <recommendedName>
        <fullName evidence="7">BPTI/Kunitz inhibitor domain-containing protein</fullName>
    </recommendedName>
</protein>
<keyword evidence="2" id="KW-0245">EGF-like domain</keyword>
<dbReference type="PROSITE" id="PS00022">
    <property type="entry name" value="EGF_1"/>
    <property type="match status" value="1"/>
</dbReference>
<organism evidence="5 6">
    <name type="scientific">Lymnaea stagnalis</name>
    <name type="common">Great pond snail</name>
    <name type="synonym">Helix stagnalis</name>
    <dbReference type="NCBI Taxonomy" id="6523"/>
    <lineage>
        <taxon>Eukaryota</taxon>
        <taxon>Metazoa</taxon>
        <taxon>Spiralia</taxon>
        <taxon>Lophotrochozoa</taxon>
        <taxon>Mollusca</taxon>
        <taxon>Gastropoda</taxon>
        <taxon>Heterobranchia</taxon>
        <taxon>Euthyneura</taxon>
        <taxon>Panpulmonata</taxon>
        <taxon>Hygrophila</taxon>
        <taxon>Lymnaeoidea</taxon>
        <taxon>Lymnaeidae</taxon>
        <taxon>Lymnaea</taxon>
    </lineage>
</organism>
<evidence type="ECO:0000259" key="3">
    <source>
        <dbReference type="PROSITE" id="PS50026"/>
    </source>
</evidence>
<feature type="non-terminal residue" evidence="5">
    <location>
        <position position="75"/>
    </location>
</feature>
<gene>
    <name evidence="5" type="ORF">GSLYS_00020819001</name>
</gene>
<evidence type="ECO:0008006" key="7">
    <source>
        <dbReference type="Google" id="ProtNLM"/>
    </source>
</evidence>
<evidence type="ECO:0000313" key="6">
    <source>
        <dbReference type="Proteomes" id="UP001497497"/>
    </source>
</evidence>
<dbReference type="Gene3D" id="4.10.410.10">
    <property type="entry name" value="Pancreatic trypsin inhibitor Kunitz domain"/>
    <property type="match status" value="1"/>
</dbReference>
<dbReference type="PANTHER" id="PTHR10083:SF374">
    <property type="entry name" value="BPTI_KUNITZ INHIBITOR DOMAIN-CONTAINING PROTEIN"/>
    <property type="match status" value="1"/>
</dbReference>
<dbReference type="AlphaFoldDB" id="A0AAV2IK87"/>
<dbReference type="SUPFAM" id="SSF57362">
    <property type="entry name" value="BPTI-like"/>
    <property type="match status" value="1"/>
</dbReference>
<comment type="caution">
    <text evidence="2">Lacks conserved residue(s) required for the propagation of feature annotation.</text>
</comment>
<evidence type="ECO:0000259" key="4">
    <source>
        <dbReference type="PROSITE" id="PS50279"/>
    </source>
</evidence>
<reference evidence="5 6" key="1">
    <citation type="submission" date="2024-04" db="EMBL/GenBank/DDBJ databases">
        <authorList>
            <consortium name="Genoscope - CEA"/>
            <person name="William W."/>
        </authorList>
    </citation>
    <scope>NUCLEOTIDE SEQUENCE [LARGE SCALE GENOMIC DNA]</scope>
</reference>